<accession>A0A956M5D3</accession>
<evidence type="ECO:0000313" key="1">
    <source>
        <dbReference type="EMBL" id="MCA9730402.1"/>
    </source>
</evidence>
<dbReference type="Proteomes" id="UP000697710">
    <property type="component" value="Unassembled WGS sequence"/>
</dbReference>
<proteinExistence type="predicted"/>
<comment type="caution">
    <text evidence="1">The sequence shown here is derived from an EMBL/GenBank/DDBJ whole genome shotgun (WGS) entry which is preliminary data.</text>
</comment>
<feature type="non-terminal residue" evidence="1">
    <location>
        <position position="1"/>
    </location>
</feature>
<dbReference type="EMBL" id="JAGQHR010001173">
    <property type="protein sequence ID" value="MCA9730402.1"/>
    <property type="molecule type" value="Genomic_DNA"/>
</dbReference>
<evidence type="ECO:0000313" key="2">
    <source>
        <dbReference type="Proteomes" id="UP000697710"/>
    </source>
</evidence>
<dbReference type="InterPro" id="IPR036188">
    <property type="entry name" value="FAD/NAD-bd_sf"/>
</dbReference>
<sequence length="206" mass="21986">GQGYLITTDRGQILARCVVVATGACDRPHIPAFAHDIPASIRQIAPSDYRSPQDLPEGGVLIVGASATGVQLAEEIHISGRPVTIAVGRHARMPRTYRGRDIMAWLDATGFLTEPRPLDVEATRLSQQPSLQLVGDSNRHCLDLPALEKLGVRIVGRALGVNGSRLALGADLDAACAGAERRRQKVLAFIDNHIADAGLNVPRDPS</sequence>
<reference evidence="1" key="2">
    <citation type="journal article" date="2021" name="Microbiome">
        <title>Successional dynamics and alternative stable states in a saline activated sludge microbial community over 9 years.</title>
        <authorList>
            <person name="Wang Y."/>
            <person name="Ye J."/>
            <person name="Ju F."/>
            <person name="Liu L."/>
            <person name="Boyd J.A."/>
            <person name="Deng Y."/>
            <person name="Parks D.H."/>
            <person name="Jiang X."/>
            <person name="Yin X."/>
            <person name="Woodcroft B.J."/>
            <person name="Tyson G.W."/>
            <person name="Hugenholtz P."/>
            <person name="Polz M.F."/>
            <person name="Zhang T."/>
        </authorList>
    </citation>
    <scope>NUCLEOTIDE SEQUENCE</scope>
    <source>
        <strain evidence="1">HKST-UBA01</strain>
    </source>
</reference>
<organism evidence="1 2">
    <name type="scientific">Eiseniibacteriota bacterium</name>
    <dbReference type="NCBI Taxonomy" id="2212470"/>
    <lineage>
        <taxon>Bacteria</taxon>
        <taxon>Candidatus Eiseniibacteriota</taxon>
    </lineage>
</organism>
<protein>
    <submittedName>
        <fullName evidence="1">NAD(P)-binding domain-containing protein</fullName>
    </submittedName>
</protein>
<feature type="non-terminal residue" evidence="1">
    <location>
        <position position="206"/>
    </location>
</feature>
<dbReference type="AlphaFoldDB" id="A0A956M5D3"/>
<dbReference type="Pfam" id="PF13738">
    <property type="entry name" value="Pyr_redox_3"/>
    <property type="match status" value="1"/>
</dbReference>
<dbReference type="Gene3D" id="3.50.50.60">
    <property type="entry name" value="FAD/NAD(P)-binding domain"/>
    <property type="match status" value="1"/>
</dbReference>
<name>A0A956M5D3_UNCEI</name>
<dbReference type="SUPFAM" id="SSF51905">
    <property type="entry name" value="FAD/NAD(P)-binding domain"/>
    <property type="match status" value="1"/>
</dbReference>
<gene>
    <name evidence="1" type="ORF">KC729_22160</name>
</gene>
<reference evidence="1" key="1">
    <citation type="submission" date="2020-04" db="EMBL/GenBank/DDBJ databases">
        <authorList>
            <person name="Zhang T."/>
        </authorList>
    </citation>
    <scope>NUCLEOTIDE SEQUENCE</scope>
    <source>
        <strain evidence="1">HKST-UBA01</strain>
    </source>
</reference>